<dbReference type="PANTHER" id="PTHR35894">
    <property type="entry name" value="GENERAL SECRETION PATHWAY PROTEIN A-RELATED"/>
    <property type="match status" value="1"/>
</dbReference>
<evidence type="ECO:0000259" key="1">
    <source>
        <dbReference type="SMART" id="SM00382"/>
    </source>
</evidence>
<dbReference type="HOGENOM" id="CLU_024125_3_0_7"/>
<sequence>MYREFYGLKEKPFSKTPDPRYLFLSRGHREALARLQYAVEERELALLTGDIGCGKTTISRALMDAMGEECRFCFIVNPRLTPLEFLRAVARSIGVESPAVAKDELLKQLGEAVLVLRAEGRCPVIVIDEAQLIPDRELFDEIRLLTNFQLDDQNLMSVVLMGQPELRQILADPVHEPLRQRIAMHYHLQPLTLEETLEYIDFRLEVAGGVPGLFSPDAVRRIYDLSGGVPRKINILATNALLVGFGRDASWIDASLVEELREEASLY</sequence>
<gene>
    <name evidence="2" type="ORF">GPICK_10275</name>
</gene>
<organism evidence="2 3">
    <name type="scientific">Geobacter pickeringii</name>
    <dbReference type="NCBI Taxonomy" id="345632"/>
    <lineage>
        <taxon>Bacteria</taxon>
        <taxon>Pseudomonadati</taxon>
        <taxon>Thermodesulfobacteriota</taxon>
        <taxon>Desulfuromonadia</taxon>
        <taxon>Geobacterales</taxon>
        <taxon>Geobacteraceae</taxon>
        <taxon>Geobacter</taxon>
    </lineage>
</organism>
<dbReference type="AlphaFoldDB" id="A0A0B5BAS7"/>
<keyword evidence="3" id="KW-1185">Reference proteome</keyword>
<reference evidence="2 3" key="1">
    <citation type="journal article" date="2015" name="Genome Announc.">
        <title>Complete Genome of Geobacter pickeringii G13T, a Metal-Reducing Isolate from Sedimentary Kaolin Deposits.</title>
        <authorList>
            <person name="Badalamenti J.P."/>
            <person name="Bond D.R."/>
        </authorList>
    </citation>
    <scope>NUCLEOTIDE SEQUENCE [LARGE SCALE GENOMIC DNA]</scope>
    <source>
        <strain evidence="2 3">G13</strain>
    </source>
</reference>
<dbReference type="STRING" id="345632.GPICK_10275"/>
<dbReference type="Pfam" id="PF13401">
    <property type="entry name" value="AAA_22"/>
    <property type="match status" value="1"/>
</dbReference>
<dbReference type="SMART" id="SM00382">
    <property type="entry name" value="AAA"/>
    <property type="match status" value="1"/>
</dbReference>
<dbReference type="InterPro" id="IPR049945">
    <property type="entry name" value="AAA_22"/>
</dbReference>
<proteinExistence type="predicted"/>
<evidence type="ECO:0000313" key="2">
    <source>
        <dbReference type="EMBL" id="AJE03682.1"/>
    </source>
</evidence>
<name>A0A0B5BAS7_9BACT</name>
<dbReference type="InterPro" id="IPR003593">
    <property type="entry name" value="AAA+_ATPase"/>
</dbReference>
<dbReference type="EMBL" id="CP009788">
    <property type="protein sequence ID" value="AJE03682.1"/>
    <property type="molecule type" value="Genomic_DNA"/>
</dbReference>
<dbReference type="Gene3D" id="3.40.50.300">
    <property type="entry name" value="P-loop containing nucleotide triphosphate hydrolases"/>
    <property type="match status" value="1"/>
</dbReference>
<dbReference type="InterPro" id="IPR052026">
    <property type="entry name" value="ExeA_AAA_ATPase_DNA-bind"/>
</dbReference>
<dbReference type="Proteomes" id="UP000057609">
    <property type="component" value="Chromosome"/>
</dbReference>
<dbReference type="SUPFAM" id="SSF52540">
    <property type="entry name" value="P-loop containing nucleoside triphosphate hydrolases"/>
    <property type="match status" value="1"/>
</dbReference>
<evidence type="ECO:0000313" key="3">
    <source>
        <dbReference type="Proteomes" id="UP000057609"/>
    </source>
</evidence>
<dbReference type="GO" id="GO:0016887">
    <property type="term" value="F:ATP hydrolysis activity"/>
    <property type="evidence" value="ECO:0007669"/>
    <property type="project" value="InterPro"/>
</dbReference>
<feature type="domain" description="AAA+ ATPase" evidence="1">
    <location>
        <begin position="41"/>
        <end position="188"/>
    </location>
</feature>
<dbReference type="KEGG" id="gpi:GPICK_10275"/>
<dbReference type="PANTHER" id="PTHR35894:SF1">
    <property type="entry name" value="PHOSPHORIBULOKINASE _ URIDINE KINASE FAMILY"/>
    <property type="match status" value="1"/>
</dbReference>
<dbReference type="RefSeq" id="WP_039742869.1">
    <property type="nucleotide sequence ID" value="NZ_CP009788.1"/>
</dbReference>
<protein>
    <submittedName>
        <fullName evidence="2">ATPase</fullName>
    </submittedName>
</protein>
<dbReference type="OrthoDB" id="9779230at2"/>
<dbReference type="InterPro" id="IPR027417">
    <property type="entry name" value="P-loop_NTPase"/>
</dbReference>
<accession>A0A0B5BAS7</accession>